<protein>
    <submittedName>
        <fullName evidence="1">Uncharacterized protein</fullName>
    </submittedName>
</protein>
<dbReference type="Proteomes" id="UP000241592">
    <property type="component" value="Segment"/>
</dbReference>
<evidence type="ECO:0000313" key="2">
    <source>
        <dbReference type="Proteomes" id="UP000241592"/>
    </source>
</evidence>
<gene>
    <name evidence="1" type="ORF">CNR34_00135</name>
</gene>
<evidence type="ECO:0000313" key="1">
    <source>
        <dbReference type="EMBL" id="ATW58068.1"/>
    </source>
</evidence>
<sequence length="170" mass="19668">MNRYKGVFKITFSSVLAKHGWDLAYDLDGYMKTIDRPNVPRLLPHIRLNKEGHPATAQDDTGRKKEKTLASLYVPEMNRVVKAVYDPSYEDPDYRYRLMVYEFGVNATSDTNILESDTYGGLYYLLLAFCEYWVNNDHLDCTEYLEVHVAARPVKEVSEAYRDKGYGLFG</sequence>
<name>A0A2H4P7C0_9CAUD</name>
<keyword evidence="2" id="KW-1185">Reference proteome</keyword>
<reference evidence="1 2" key="1">
    <citation type="submission" date="2017-09" db="EMBL/GenBank/DDBJ databases">
        <authorList>
            <person name="Ehlers B."/>
            <person name="Leendertz F.H."/>
        </authorList>
    </citation>
    <scope>NUCLEOTIDE SEQUENCE [LARGE SCALE GENOMIC DNA]</scope>
</reference>
<organism evidence="1 2">
    <name type="scientific">Pseudomonas phage nickie</name>
    <dbReference type="NCBI Taxonomy" id="2048977"/>
    <lineage>
        <taxon>Viruses</taxon>
        <taxon>Duplodnaviria</taxon>
        <taxon>Heunggongvirae</taxon>
        <taxon>Uroviricota</taxon>
        <taxon>Caudoviricetes</taxon>
        <taxon>Nickievirus</taxon>
        <taxon>Nickievirus nickie</taxon>
    </lineage>
</organism>
<proteinExistence type="predicted"/>
<dbReference type="EMBL" id="MG018927">
    <property type="protein sequence ID" value="ATW58068.1"/>
    <property type="molecule type" value="Genomic_DNA"/>
</dbReference>
<accession>A0A2H4P7C0</accession>